<feature type="transmembrane region" description="Helical" evidence="8">
    <location>
        <begin position="335"/>
        <end position="354"/>
    </location>
</feature>
<feature type="transmembrane region" description="Helical" evidence="8">
    <location>
        <begin position="431"/>
        <end position="457"/>
    </location>
</feature>
<evidence type="ECO:0000256" key="8">
    <source>
        <dbReference type="SAM" id="Phobius"/>
    </source>
</evidence>
<feature type="domain" description="Major facilitator superfamily (MFS) profile" evidence="9">
    <location>
        <begin position="37"/>
        <end position="460"/>
    </location>
</feature>
<dbReference type="InterPro" id="IPR005829">
    <property type="entry name" value="Sugar_transporter_CS"/>
</dbReference>
<keyword evidence="7" id="KW-0813">Transport</keyword>
<evidence type="ECO:0000256" key="1">
    <source>
        <dbReference type="ARBA" id="ARBA00004651"/>
    </source>
</evidence>
<evidence type="ECO:0000256" key="6">
    <source>
        <dbReference type="ARBA" id="ARBA00023180"/>
    </source>
</evidence>
<dbReference type="InterPro" id="IPR003663">
    <property type="entry name" value="Sugar/inositol_transpt"/>
</dbReference>
<feature type="transmembrane region" description="Helical" evidence="8">
    <location>
        <begin position="308"/>
        <end position="328"/>
    </location>
</feature>
<dbReference type="PRINTS" id="PR00171">
    <property type="entry name" value="SUGRTRNSPORT"/>
</dbReference>
<dbReference type="InterPro" id="IPR044775">
    <property type="entry name" value="MFS_ERD6/Tret1-like"/>
</dbReference>
<dbReference type="InterPro" id="IPR020846">
    <property type="entry name" value="MFS_dom"/>
</dbReference>
<evidence type="ECO:0000256" key="7">
    <source>
        <dbReference type="RuleBase" id="RU003346"/>
    </source>
</evidence>
<dbReference type="GeneID" id="126885458"/>
<keyword evidence="11" id="KW-1185">Reference proteome</keyword>
<comment type="subcellular location">
    <subcellularLocation>
        <location evidence="1">Cell membrane</location>
        <topology evidence="1">Multi-pass membrane protein</topology>
    </subcellularLocation>
</comment>
<keyword evidence="6" id="KW-0325">Glycoprotein</keyword>
<feature type="transmembrane region" description="Helical" evidence="8">
    <location>
        <begin position="127"/>
        <end position="151"/>
    </location>
</feature>
<evidence type="ECO:0000259" key="9">
    <source>
        <dbReference type="PROSITE" id="PS50850"/>
    </source>
</evidence>
<dbReference type="InterPro" id="IPR005828">
    <property type="entry name" value="MFS_sugar_transport-like"/>
</dbReference>
<dbReference type="SUPFAM" id="SSF103473">
    <property type="entry name" value="MFS general substrate transporter"/>
    <property type="match status" value="1"/>
</dbReference>
<keyword evidence="5 8" id="KW-0472">Membrane</keyword>
<dbReference type="PANTHER" id="PTHR48021">
    <property type="match status" value="1"/>
</dbReference>
<feature type="transmembrane region" description="Helical" evidence="8">
    <location>
        <begin position="406"/>
        <end position="425"/>
    </location>
</feature>
<evidence type="ECO:0000256" key="3">
    <source>
        <dbReference type="ARBA" id="ARBA00022692"/>
    </source>
</evidence>
<dbReference type="InterPro" id="IPR036259">
    <property type="entry name" value="MFS_trans_sf"/>
</dbReference>
<evidence type="ECO:0000313" key="10">
    <source>
        <dbReference type="EnsemblMetazoa" id="XP_050507986.1"/>
    </source>
</evidence>
<evidence type="ECO:0000256" key="4">
    <source>
        <dbReference type="ARBA" id="ARBA00022989"/>
    </source>
</evidence>
<dbReference type="Proteomes" id="UP001652700">
    <property type="component" value="Unplaced"/>
</dbReference>
<keyword evidence="4 8" id="KW-1133">Transmembrane helix</keyword>
<sequence>MIENSLTFQQHLKQQNTLRSISSKIKLNNAQERTNNSNIVSFVAGTVLTWTSPVLDRLGNATTTPFDHPVSLDERSWISSFFPLGAIFGPFIFGFLADQIGRKKTLIISGIPFVVCYYLLAFSRHVVVYYIARFFLGIALGGVYTVIPMYAGEIADNSNRGTLGSMMNVYLCFGLFFSYCLGPFVNLMTFNIILGTFPIIFLVIFTLIAPESPVYLLSKNDIRGAKIALQKVRGYNEDINQELDMIQNKIEEDGKGSVIDIFKSKPLTKALGITVTLGVIQQFSGVIAVFFYAQTIFEQAGSSLKPEICSIVIGSVQFLTSFLTPFLVDRWGRKLLLLISAAGMALSEILLGIYCLLHDHHYDVASITFLPIICLMAYIFMYNFGYGPLPWVIMGETFPPNVKSSASSITAAICWIAGFIIGKYFEPLVVIIGIGPAFLIFSGICILAVPFCLFLVVETKGKSVQEILRDLE</sequence>
<feature type="transmembrane region" description="Helical" evidence="8">
    <location>
        <begin position="366"/>
        <end position="385"/>
    </location>
</feature>
<name>A0ABM5KCS0_DIAVI</name>
<dbReference type="PROSITE" id="PS50850">
    <property type="entry name" value="MFS"/>
    <property type="match status" value="1"/>
</dbReference>
<dbReference type="Pfam" id="PF00083">
    <property type="entry name" value="Sugar_tr"/>
    <property type="match status" value="1"/>
</dbReference>
<evidence type="ECO:0000256" key="2">
    <source>
        <dbReference type="ARBA" id="ARBA00022475"/>
    </source>
</evidence>
<accession>A0ABM5KCS0</accession>
<organism evidence="10 11">
    <name type="scientific">Diabrotica virgifera virgifera</name>
    <name type="common">western corn rootworm</name>
    <dbReference type="NCBI Taxonomy" id="50390"/>
    <lineage>
        <taxon>Eukaryota</taxon>
        <taxon>Metazoa</taxon>
        <taxon>Ecdysozoa</taxon>
        <taxon>Arthropoda</taxon>
        <taxon>Hexapoda</taxon>
        <taxon>Insecta</taxon>
        <taxon>Pterygota</taxon>
        <taxon>Neoptera</taxon>
        <taxon>Endopterygota</taxon>
        <taxon>Coleoptera</taxon>
        <taxon>Polyphaga</taxon>
        <taxon>Cucujiformia</taxon>
        <taxon>Chrysomeloidea</taxon>
        <taxon>Chrysomelidae</taxon>
        <taxon>Galerucinae</taxon>
        <taxon>Diabroticina</taxon>
        <taxon>Diabroticites</taxon>
        <taxon>Diabrotica</taxon>
    </lineage>
</organism>
<feature type="transmembrane region" description="Helical" evidence="8">
    <location>
        <begin position="77"/>
        <end position="97"/>
    </location>
</feature>
<dbReference type="PROSITE" id="PS00217">
    <property type="entry name" value="SUGAR_TRANSPORT_2"/>
    <property type="match status" value="1"/>
</dbReference>
<dbReference type="NCBIfam" id="TIGR00879">
    <property type="entry name" value="SP"/>
    <property type="match status" value="1"/>
</dbReference>
<keyword evidence="2" id="KW-1003">Cell membrane</keyword>
<feature type="transmembrane region" description="Helical" evidence="8">
    <location>
        <begin position="270"/>
        <end position="293"/>
    </location>
</feature>
<dbReference type="PANTHER" id="PTHR48021:SF47">
    <property type="entry name" value="GH17672P"/>
    <property type="match status" value="1"/>
</dbReference>
<dbReference type="EnsemblMetazoa" id="XM_050652029.1">
    <property type="protein sequence ID" value="XP_050507986.1"/>
    <property type="gene ID" value="LOC126885458"/>
</dbReference>
<feature type="transmembrane region" description="Helical" evidence="8">
    <location>
        <begin position="190"/>
        <end position="209"/>
    </location>
</feature>
<dbReference type="Gene3D" id="1.20.1250.20">
    <property type="entry name" value="MFS general substrate transporter like domains"/>
    <property type="match status" value="1"/>
</dbReference>
<comment type="similarity">
    <text evidence="7">Belongs to the major facilitator superfamily. Sugar transporter (TC 2.A.1.1) family.</text>
</comment>
<feature type="transmembrane region" description="Helical" evidence="8">
    <location>
        <begin position="163"/>
        <end position="184"/>
    </location>
</feature>
<dbReference type="CDD" id="cd17358">
    <property type="entry name" value="MFS_GLUT6_8_Class3_like"/>
    <property type="match status" value="1"/>
</dbReference>
<dbReference type="RefSeq" id="XP_050507986.1">
    <property type="nucleotide sequence ID" value="XM_050652029.1"/>
</dbReference>
<evidence type="ECO:0000256" key="5">
    <source>
        <dbReference type="ARBA" id="ARBA00023136"/>
    </source>
</evidence>
<reference evidence="10" key="1">
    <citation type="submission" date="2025-05" db="UniProtKB">
        <authorList>
            <consortium name="EnsemblMetazoa"/>
        </authorList>
    </citation>
    <scope>IDENTIFICATION</scope>
</reference>
<evidence type="ECO:0000313" key="11">
    <source>
        <dbReference type="Proteomes" id="UP001652700"/>
    </source>
</evidence>
<keyword evidence="3 8" id="KW-0812">Transmembrane</keyword>
<proteinExistence type="inferred from homology"/>
<dbReference type="InterPro" id="IPR050549">
    <property type="entry name" value="MFS_Trehalose_Transporter"/>
</dbReference>
<protein>
    <recommendedName>
        <fullName evidence="9">Major facilitator superfamily (MFS) profile domain-containing protein</fullName>
    </recommendedName>
</protein>
<feature type="transmembrane region" description="Helical" evidence="8">
    <location>
        <begin position="104"/>
        <end position="121"/>
    </location>
</feature>